<dbReference type="AlphaFoldDB" id="A0AAP0IFG9"/>
<keyword evidence="3" id="KW-1185">Reference proteome</keyword>
<sequence length="60" mass="6933">MAHGKCSRITMKDYFNSKEQAQVEQPQESDETSEPSMPSSDEGKVLDFGIEDILYYKHYI</sequence>
<name>A0AAP0IFG9_9MAGN</name>
<evidence type="ECO:0000256" key="1">
    <source>
        <dbReference type="SAM" id="MobiDB-lite"/>
    </source>
</evidence>
<comment type="caution">
    <text evidence="2">The sequence shown here is derived from an EMBL/GenBank/DDBJ whole genome shotgun (WGS) entry which is preliminary data.</text>
</comment>
<proteinExistence type="predicted"/>
<evidence type="ECO:0000313" key="3">
    <source>
        <dbReference type="Proteomes" id="UP001420932"/>
    </source>
</evidence>
<dbReference type="Proteomes" id="UP001420932">
    <property type="component" value="Unassembled WGS sequence"/>
</dbReference>
<evidence type="ECO:0000313" key="2">
    <source>
        <dbReference type="EMBL" id="KAK9114320.1"/>
    </source>
</evidence>
<protein>
    <submittedName>
        <fullName evidence="2">Uncharacterized protein</fullName>
    </submittedName>
</protein>
<reference evidence="2 3" key="1">
    <citation type="submission" date="2024-01" db="EMBL/GenBank/DDBJ databases">
        <title>Genome assemblies of Stephania.</title>
        <authorList>
            <person name="Yang L."/>
        </authorList>
    </citation>
    <scope>NUCLEOTIDE SEQUENCE [LARGE SCALE GENOMIC DNA]</scope>
    <source>
        <strain evidence="2">YNDBR</strain>
        <tissue evidence="2">Leaf</tissue>
    </source>
</reference>
<accession>A0AAP0IFG9</accession>
<dbReference type="EMBL" id="JBBNAF010000009">
    <property type="protein sequence ID" value="KAK9114320.1"/>
    <property type="molecule type" value="Genomic_DNA"/>
</dbReference>
<gene>
    <name evidence="2" type="ORF">Syun_021117</name>
</gene>
<organism evidence="2 3">
    <name type="scientific">Stephania yunnanensis</name>
    <dbReference type="NCBI Taxonomy" id="152371"/>
    <lineage>
        <taxon>Eukaryota</taxon>
        <taxon>Viridiplantae</taxon>
        <taxon>Streptophyta</taxon>
        <taxon>Embryophyta</taxon>
        <taxon>Tracheophyta</taxon>
        <taxon>Spermatophyta</taxon>
        <taxon>Magnoliopsida</taxon>
        <taxon>Ranunculales</taxon>
        <taxon>Menispermaceae</taxon>
        <taxon>Menispermoideae</taxon>
        <taxon>Cissampelideae</taxon>
        <taxon>Stephania</taxon>
    </lineage>
</organism>
<feature type="region of interest" description="Disordered" evidence="1">
    <location>
        <begin position="1"/>
        <end position="45"/>
    </location>
</feature>
<feature type="compositionally biased region" description="Polar residues" evidence="1">
    <location>
        <begin position="17"/>
        <end position="26"/>
    </location>
</feature>